<dbReference type="RefSeq" id="WP_168126068.1">
    <property type="nucleotide sequence ID" value="NZ_JBHUPE010000001.1"/>
</dbReference>
<dbReference type="EMBL" id="JBHUPE010000001">
    <property type="protein sequence ID" value="MFD2902349.1"/>
    <property type="molecule type" value="Genomic_DNA"/>
</dbReference>
<proteinExistence type="predicted"/>
<name>A0ABW5YPJ3_9SPHI</name>
<dbReference type="Proteomes" id="UP001597509">
    <property type="component" value="Unassembled WGS sequence"/>
</dbReference>
<evidence type="ECO:0000313" key="2">
    <source>
        <dbReference type="Proteomes" id="UP001597509"/>
    </source>
</evidence>
<sequence>MKSIENLTKFELVQDEEQTIQGGFNPMGGISLSFSPAQGGESGGTIGVYLNGSHISNTYFFTEHNWVYTSSYM</sequence>
<keyword evidence="2" id="KW-1185">Reference proteome</keyword>
<gene>
    <name evidence="1" type="ORF">ACFS6I_00305</name>
</gene>
<reference evidence="2" key="1">
    <citation type="journal article" date="2019" name="Int. J. Syst. Evol. Microbiol.">
        <title>The Global Catalogue of Microorganisms (GCM) 10K type strain sequencing project: providing services to taxonomists for standard genome sequencing and annotation.</title>
        <authorList>
            <consortium name="The Broad Institute Genomics Platform"/>
            <consortium name="The Broad Institute Genome Sequencing Center for Infectious Disease"/>
            <person name="Wu L."/>
            <person name="Ma J."/>
        </authorList>
    </citation>
    <scope>NUCLEOTIDE SEQUENCE [LARGE SCALE GENOMIC DNA]</scope>
    <source>
        <strain evidence="2">KCTC 22209</strain>
    </source>
</reference>
<accession>A0ABW5YPJ3</accession>
<evidence type="ECO:0000313" key="1">
    <source>
        <dbReference type="EMBL" id="MFD2902349.1"/>
    </source>
</evidence>
<comment type="caution">
    <text evidence="1">The sequence shown here is derived from an EMBL/GenBank/DDBJ whole genome shotgun (WGS) entry which is preliminary data.</text>
</comment>
<organism evidence="1 2">
    <name type="scientific">Sphingobacterium anhuiense</name>
    <dbReference type="NCBI Taxonomy" id="493780"/>
    <lineage>
        <taxon>Bacteria</taxon>
        <taxon>Pseudomonadati</taxon>
        <taxon>Bacteroidota</taxon>
        <taxon>Sphingobacteriia</taxon>
        <taxon>Sphingobacteriales</taxon>
        <taxon>Sphingobacteriaceae</taxon>
        <taxon>Sphingobacterium</taxon>
    </lineage>
</organism>
<protein>
    <submittedName>
        <fullName evidence="1">Uncharacterized protein</fullName>
    </submittedName>
</protein>